<dbReference type="EMBL" id="QMIE01000005">
    <property type="protein sequence ID" value="TVM18000.1"/>
    <property type="molecule type" value="Genomic_DNA"/>
</dbReference>
<comment type="caution">
    <text evidence="1">The sequence shown here is derived from an EMBL/GenBank/DDBJ whole genome shotgun (WGS) entry which is preliminary data.</text>
</comment>
<evidence type="ECO:0000313" key="2">
    <source>
        <dbReference type="Proteomes" id="UP000448292"/>
    </source>
</evidence>
<sequence>MPRSNALKTLLEDAARSVRDHETAARVALERGEKSAYLSALVAKCELLEDLPDQIDALPEEDALPGLGRAREAALSMSRRASQALSLESPFFMANLLYPEHYEEGQQNELEVLIDELFS</sequence>
<name>A0A7M3MFV8_9BACT</name>
<dbReference type="AlphaFoldDB" id="A0A7M3MFV8"/>
<evidence type="ECO:0000313" key="1">
    <source>
        <dbReference type="EMBL" id="TVM18000.1"/>
    </source>
</evidence>
<dbReference type="Proteomes" id="UP000448292">
    <property type="component" value="Unassembled WGS sequence"/>
</dbReference>
<keyword evidence="2" id="KW-1185">Reference proteome</keyword>
<protein>
    <submittedName>
        <fullName evidence="1">Uncharacterized protein</fullName>
    </submittedName>
</protein>
<dbReference type="RefSeq" id="WP_144302653.1">
    <property type="nucleotide sequence ID" value="NZ_QMIE01000005.1"/>
</dbReference>
<dbReference type="OrthoDB" id="5459009at2"/>
<proteinExistence type="predicted"/>
<organism evidence="1 2">
    <name type="scientific">Oceanidesulfovibrio indonesiensis</name>
    <dbReference type="NCBI Taxonomy" id="54767"/>
    <lineage>
        <taxon>Bacteria</taxon>
        <taxon>Pseudomonadati</taxon>
        <taxon>Thermodesulfobacteriota</taxon>
        <taxon>Desulfovibrionia</taxon>
        <taxon>Desulfovibrionales</taxon>
        <taxon>Desulfovibrionaceae</taxon>
        <taxon>Oceanidesulfovibrio</taxon>
    </lineage>
</organism>
<gene>
    <name evidence="1" type="ORF">DPQ33_07795</name>
</gene>
<reference evidence="1 2" key="1">
    <citation type="submission" date="2018-06" db="EMBL/GenBank/DDBJ databases">
        <title>Complete genome of Desulfovibrio indonesiensis P37SLT.</title>
        <authorList>
            <person name="Crispim J.S."/>
            <person name="Vidigal P.M.P."/>
            <person name="Silva L.C.F."/>
            <person name="Laguardia C.N."/>
            <person name="Araujo L.C."/>
            <person name="Dias R.S."/>
            <person name="Sousa M.P."/>
            <person name="Paula S.O."/>
            <person name="Silva C."/>
        </authorList>
    </citation>
    <scope>NUCLEOTIDE SEQUENCE [LARGE SCALE GENOMIC DNA]</scope>
    <source>
        <strain evidence="1 2">P37SLT</strain>
    </source>
</reference>
<accession>A0A7M3MFV8</accession>